<gene>
    <name evidence="1" type="ORF">SOO65_09590</name>
</gene>
<dbReference type="SUPFAM" id="SSF52141">
    <property type="entry name" value="Uracil-DNA glycosylase-like"/>
    <property type="match status" value="1"/>
</dbReference>
<evidence type="ECO:0000313" key="2">
    <source>
        <dbReference type="Proteomes" id="UP001324634"/>
    </source>
</evidence>
<dbReference type="KEGG" id="psti:SOO65_09590"/>
<dbReference type="EMBL" id="CP139487">
    <property type="protein sequence ID" value="WPU67003.1"/>
    <property type="molecule type" value="Genomic_DNA"/>
</dbReference>
<reference evidence="1 2" key="1">
    <citation type="submission" date="2023-11" db="EMBL/GenBank/DDBJ databases">
        <title>Peredibacter starrii A3.12.</title>
        <authorList>
            <person name="Mitchell R.J."/>
        </authorList>
    </citation>
    <scope>NUCLEOTIDE SEQUENCE [LARGE SCALE GENOMIC DNA]</scope>
    <source>
        <strain evidence="1 2">A3.12</strain>
    </source>
</reference>
<dbReference type="InterPro" id="IPR036895">
    <property type="entry name" value="Uracil-DNA_glycosylase-like_sf"/>
</dbReference>
<dbReference type="Proteomes" id="UP001324634">
    <property type="component" value="Chromosome"/>
</dbReference>
<organism evidence="1 2">
    <name type="scientific">Peredibacter starrii</name>
    <dbReference type="NCBI Taxonomy" id="28202"/>
    <lineage>
        <taxon>Bacteria</taxon>
        <taxon>Pseudomonadati</taxon>
        <taxon>Bdellovibrionota</taxon>
        <taxon>Bacteriovoracia</taxon>
        <taxon>Bacteriovoracales</taxon>
        <taxon>Bacteriovoracaceae</taxon>
        <taxon>Peredibacter</taxon>
    </lineage>
</organism>
<evidence type="ECO:0008006" key="3">
    <source>
        <dbReference type="Google" id="ProtNLM"/>
    </source>
</evidence>
<proteinExistence type="predicted"/>
<protein>
    <recommendedName>
        <fullName evidence="3">DNA glycosylase</fullName>
    </recommendedName>
</protein>
<name>A0AAX4HUD2_9BACT</name>
<dbReference type="Gene3D" id="3.40.470.10">
    <property type="entry name" value="Uracil-DNA glycosylase-like domain"/>
    <property type="match status" value="1"/>
</dbReference>
<accession>A0AAX4HUD2</accession>
<evidence type="ECO:0000313" key="1">
    <source>
        <dbReference type="EMBL" id="WPU67003.1"/>
    </source>
</evidence>
<sequence>MIEVHPYGEFIPKKPRWMIVGSFPIAKFSNPKKRSEIKPHELDFFFGGEKNLLWKLLGLCFDRDLKSKKDVIRLLEDQGIAVGDVIKACRRKNGGGSDSDLYQIKWNNDLIDIIRDNGIKKVFFTSRKVEVWFNKLFPESSDIEKVTLISPSGQSVRSLSHHPDYEDWEKLHRGEPKFNFILTNYRLKFRTRG</sequence>
<dbReference type="AlphaFoldDB" id="A0AAX4HUD2"/>
<dbReference type="RefSeq" id="WP_321399765.1">
    <property type="nucleotide sequence ID" value="NZ_CP139487.1"/>
</dbReference>
<keyword evidence="2" id="KW-1185">Reference proteome</keyword>